<protein>
    <submittedName>
        <fullName evidence="2">TIGR02444 family protein</fullName>
    </submittedName>
</protein>
<sequence length="154" mass="17364">MPTDLWRFAEDYYQRPGVETACLQLQDQGADVCLLICAVWLGRRGVACTARRIEQLQAIARPWQRQVVERLRQIRQDWRDAARGDNALAGLREQIKRLELDAERVQMQRLAATSRDWPAESAKDLEAWLGALAPSRTAATDAALQQLRGAALPA</sequence>
<dbReference type="Pfam" id="PF09523">
    <property type="entry name" value="DUF2390"/>
    <property type="match status" value="1"/>
</dbReference>
<dbReference type="EMBL" id="CP137892">
    <property type="protein sequence ID" value="WPC05373.1"/>
    <property type="molecule type" value="Genomic_DNA"/>
</dbReference>
<reference evidence="2 3" key="1">
    <citation type="submission" date="2023-11" db="EMBL/GenBank/DDBJ databases">
        <title>Complete genome of Pseudomonas benzenivorans BA3361.</title>
        <authorList>
            <person name="Shin S.Y."/>
            <person name="Song J."/>
            <person name="Kang H."/>
        </authorList>
    </citation>
    <scope>NUCLEOTIDE SEQUENCE [LARGE SCALE GENOMIC DNA]</scope>
    <source>
        <strain evidence="2 3">HNIBRBA3361</strain>
    </source>
</reference>
<organism evidence="2 3">
    <name type="scientific">Pseudomonas benzenivorans</name>
    <dbReference type="NCBI Taxonomy" id="556533"/>
    <lineage>
        <taxon>Bacteria</taxon>
        <taxon>Pseudomonadati</taxon>
        <taxon>Pseudomonadota</taxon>
        <taxon>Gammaproteobacteria</taxon>
        <taxon>Pseudomonadales</taxon>
        <taxon>Pseudomonadaceae</taxon>
        <taxon>Pseudomonas</taxon>
    </lineage>
</organism>
<keyword evidence="3" id="KW-1185">Reference proteome</keyword>
<name>A0ABZ0PW03_9PSED</name>
<gene>
    <name evidence="2" type="ORF">SBP02_01075</name>
</gene>
<evidence type="ECO:0000256" key="1">
    <source>
        <dbReference type="SAM" id="Coils"/>
    </source>
</evidence>
<dbReference type="Proteomes" id="UP001305928">
    <property type="component" value="Chromosome"/>
</dbReference>
<proteinExistence type="predicted"/>
<keyword evidence="1" id="KW-0175">Coiled coil</keyword>
<dbReference type="InterPro" id="IPR012659">
    <property type="entry name" value="CHP02444"/>
</dbReference>
<evidence type="ECO:0000313" key="2">
    <source>
        <dbReference type="EMBL" id="WPC05373.1"/>
    </source>
</evidence>
<dbReference type="RefSeq" id="WP_318644573.1">
    <property type="nucleotide sequence ID" value="NZ_CP137892.1"/>
</dbReference>
<dbReference type="NCBIfam" id="TIGR02444">
    <property type="entry name" value="TIGR02444 family protein"/>
    <property type="match status" value="1"/>
</dbReference>
<feature type="coiled-coil region" evidence="1">
    <location>
        <begin position="81"/>
        <end position="108"/>
    </location>
</feature>
<accession>A0ABZ0PW03</accession>
<evidence type="ECO:0000313" key="3">
    <source>
        <dbReference type="Proteomes" id="UP001305928"/>
    </source>
</evidence>